<dbReference type="Gene3D" id="2.120.10.30">
    <property type="entry name" value="TolB, C-terminal domain"/>
    <property type="match status" value="1"/>
</dbReference>
<dbReference type="PANTHER" id="PTHR35340:SF5">
    <property type="entry name" value="ASST-DOMAIN-CONTAINING PROTEIN"/>
    <property type="match status" value="1"/>
</dbReference>
<dbReference type="Pfam" id="PF05935">
    <property type="entry name" value="Arylsulfotrans"/>
    <property type="match status" value="1"/>
</dbReference>
<comment type="caution">
    <text evidence="1">The sequence shown here is derived from an EMBL/GenBank/DDBJ whole genome shotgun (WGS) entry which is preliminary data.</text>
</comment>
<dbReference type="InterPro" id="IPR053143">
    <property type="entry name" value="Arylsulfate_ST"/>
</dbReference>
<protein>
    <submittedName>
        <fullName evidence="1">Aryl-sulfate sulfotransferase</fullName>
    </submittedName>
</protein>
<reference evidence="1 2" key="1">
    <citation type="journal article" date="2019" name="Int. J. Syst. Evol. Microbiol.">
        <title>The Global Catalogue of Microorganisms (GCM) 10K type strain sequencing project: providing services to taxonomists for standard genome sequencing and annotation.</title>
        <authorList>
            <consortium name="The Broad Institute Genomics Platform"/>
            <consortium name="The Broad Institute Genome Sequencing Center for Infectious Disease"/>
            <person name="Wu L."/>
            <person name="Ma J."/>
        </authorList>
    </citation>
    <scope>NUCLEOTIDE SEQUENCE [LARGE SCALE GENOMIC DNA]</scope>
    <source>
        <strain evidence="1 2">RDMS1</strain>
    </source>
</reference>
<dbReference type="InterPro" id="IPR010262">
    <property type="entry name" value="Arylsulfotransferase_bact"/>
</dbReference>
<name>A0ABD5YSH0_9EURY</name>
<keyword evidence="2" id="KW-1185">Reference proteome</keyword>
<gene>
    <name evidence="1" type="ORF">ACFQL7_22035</name>
</gene>
<organism evidence="1 2">
    <name type="scientific">Halocatena marina</name>
    <dbReference type="NCBI Taxonomy" id="2934937"/>
    <lineage>
        <taxon>Archaea</taxon>
        <taxon>Methanobacteriati</taxon>
        <taxon>Methanobacteriota</taxon>
        <taxon>Stenosarchaea group</taxon>
        <taxon>Halobacteria</taxon>
        <taxon>Halobacteriales</taxon>
        <taxon>Natronomonadaceae</taxon>
        <taxon>Halocatena</taxon>
    </lineage>
</organism>
<dbReference type="InterPro" id="IPR011042">
    <property type="entry name" value="6-blade_b-propeller_TolB-like"/>
</dbReference>
<sequence length="367" mass="42127">MDIDPIGQNRILFVAGERDGDDFQRVAVLMNWRNGTVLEKFNVSKDLHDIDRLGPHRYAVADKHHNRIYVYDSQTNKTTWEYDLESHFSPSAGRGIKSADYSHLNDIDLADNGSSFVISPRNFDRVVQIDRKSKDIEWTLGKEDAYDILNEQHNPLILQQEPLTVLVADSANDRIVEYQRKNGEWEIVWGYRDGLNWPRDADRLPNGNTLIGDSLNDRAIVVTPDRKVVWEFQIERGVYDVERLPYGDEPVGPTMASQQDKFDGTIQSDRQQASNSIISQLDKSYKKTFQIVTWILPDWITLKEYGYFLSSTLLVVGWATTEFVLAFPANKFRRNGSITKVRSTIQNLRLDKMRSIFGIIGVIVGQV</sequence>
<evidence type="ECO:0000313" key="1">
    <source>
        <dbReference type="EMBL" id="MFC7192231.1"/>
    </source>
</evidence>
<dbReference type="RefSeq" id="WP_390206679.1">
    <property type="nucleotide sequence ID" value="NZ_JBHTAX010000004.1"/>
</dbReference>
<dbReference type="Proteomes" id="UP001596417">
    <property type="component" value="Unassembled WGS sequence"/>
</dbReference>
<dbReference type="PANTHER" id="PTHR35340">
    <property type="entry name" value="PQQ ENZYME REPEAT PROTEIN-RELATED"/>
    <property type="match status" value="1"/>
</dbReference>
<accession>A0ABD5YSH0</accession>
<dbReference type="EMBL" id="JBHTAX010000004">
    <property type="protein sequence ID" value="MFC7192231.1"/>
    <property type="molecule type" value="Genomic_DNA"/>
</dbReference>
<proteinExistence type="predicted"/>
<dbReference type="AlphaFoldDB" id="A0ABD5YSH0"/>
<dbReference type="SUPFAM" id="SSF101898">
    <property type="entry name" value="NHL repeat"/>
    <property type="match status" value="1"/>
</dbReference>
<evidence type="ECO:0000313" key="2">
    <source>
        <dbReference type="Proteomes" id="UP001596417"/>
    </source>
</evidence>